<name>A0ABM6LQJ9_9GAMM</name>
<evidence type="ECO:0000313" key="2">
    <source>
        <dbReference type="Proteomes" id="UP000197717"/>
    </source>
</evidence>
<reference evidence="1 2" key="1">
    <citation type="submission" date="2017-06" db="EMBL/GenBank/DDBJ databases">
        <title>Complete genome sequence of Idiomarina piscisalsi strain 10PY1A isolated from soil of Soudi Arabia.</title>
        <authorList>
            <person name="Kim M.-C."/>
            <person name="Jung B.K."/>
            <person name="Budiyanto F."/>
            <person name="Nzila A."/>
            <person name="Shin J.-H."/>
        </authorList>
    </citation>
    <scope>NUCLEOTIDE SEQUENCE [LARGE SCALE GENOMIC DNA]</scope>
    <source>
        <strain evidence="1 2">10PY1A</strain>
    </source>
</reference>
<evidence type="ECO:0000313" key="1">
    <source>
        <dbReference type="EMBL" id="ASG64815.1"/>
    </source>
</evidence>
<gene>
    <name evidence="1" type="ORF">CEW91_00975</name>
</gene>
<protein>
    <recommendedName>
        <fullName evidence="3">Fis family transcriptional regulator</fullName>
    </recommendedName>
</protein>
<dbReference type="Proteomes" id="UP000197717">
    <property type="component" value="Chromosome"/>
</dbReference>
<evidence type="ECO:0008006" key="3">
    <source>
        <dbReference type="Google" id="ProtNLM"/>
    </source>
</evidence>
<organism evidence="1 2">
    <name type="scientific">Idiomarina piscisalsi</name>
    <dbReference type="NCBI Taxonomy" id="1096243"/>
    <lineage>
        <taxon>Bacteria</taxon>
        <taxon>Pseudomonadati</taxon>
        <taxon>Pseudomonadota</taxon>
        <taxon>Gammaproteobacteria</taxon>
        <taxon>Alteromonadales</taxon>
        <taxon>Idiomarinaceae</taxon>
        <taxon>Idiomarina</taxon>
    </lineage>
</organism>
<dbReference type="EMBL" id="CP022133">
    <property type="protein sequence ID" value="ASG64815.1"/>
    <property type="molecule type" value="Genomic_DNA"/>
</dbReference>
<keyword evidence="2" id="KW-1185">Reference proteome</keyword>
<sequence>MRKSDKKLEREIIRELTRVCEAAKFDHEGFIWLTHEVDYQRFPQSLKITLVFNEEVSEDVLLAEFRALIPKVQSALQPVIGVRLPASQIEACLEYTLQ</sequence>
<proteinExistence type="predicted"/>
<dbReference type="RefSeq" id="WP_088767272.1">
    <property type="nucleotide sequence ID" value="NZ_CP022133.1"/>
</dbReference>
<accession>A0ABM6LQJ9</accession>